<dbReference type="Gene3D" id="1.20.58.320">
    <property type="entry name" value="TPR-like"/>
    <property type="match status" value="1"/>
</dbReference>
<organism evidence="1 2">
    <name type="scientific">Burkholderia ubonensis subsp. mesacidophila</name>
    <dbReference type="NCBI Taxonomy" id="265293"/>
    <lineage>
        <taxon>Bacteria</taxon>
        <taxon>Pseudomonadati</taxon>
        <taxon>Pseudomonadota</taxon>
        <taxon>Betaproteobacteria</taxon>
        <taxon>Burkholderiales</taxon>
        <taxon>Burkholderiaceae</taxon>
        <taxon>Burkholderia</taxon>
        <taxon>Burkholderia cepacia complex</taxon>
    </lineage>
</organism>
<sequence length="208" mass="22579">MTVNDTNNMHDDDAALDPRARDVLDFWFGAPGSAEFGHKRKIWFNGGAALDVALRERYGALLDAACGGACDHWAASPLGALALIVVLDQFSRNVHRGTPRAFAADPKALACARRLAAAGWDARLPSGHHRAFAYLPFEHDESPDSQREAVQLCEGIREEAGCAGYHDFALRHAAVIARFGRFPHRNAILGRASTAEEAAFLREPGSSF</sequence>
<dbReference type="RefSeq" id="WP_084904576.1">
    <property type="nucleotide sequence ID" value="NZ_CP020737.1"/>
</dbReference>
<dbReference type="SUPFAM" id="SSF48452">
    <property type="entry name" value="TPR-like"/>
    <property type="match status" value="1"/>
</dbReference>
<comment type="caution">
    <text evidence="1">The sequence shown here is derived from an EMBL/GenBank/DDBJ whole genome shotgun (WGS) entry which is preliminary data.</text>
</comment>
<protein>
    <recommendedName>
        <fullName evidence="3">DUF924 domain-containing protein</fullName>
    </recommendedName>
</protein>
<accession>A0A2A4FF85</accession>
<dbReference type="AlphaFoldDB" id="A0A2A4FF85"/>
<evidence type="ECO:0000313" key="1">
    <source>
        <dbReference type="EMBL" id="PCE32061.1"/>
    </source>
</evidence>
<dbReference type="Proteomes" id="UP000217994">
    <property type="component" value="Unassembled WGS sequence"/>
</dbReference>
<dbReference type="GeneID" id="69004691"/>
<reference evidence="1 2" key="1">
    <citation type="submission" date="2017-01" db="EMBL/GenBank/DDBJ databases">
        <title>Whole-Genome Shotgun Sequencing of Two beta-Proteobacterial Species in Search of the Bulgecin Biosynthetic Cluster.</title>
        <authorList>
            <person name="Horsman M.E."/>
            <person name="Marous D.R."/>
            <person name="Li R."/>
            <person name="Oliver R.A."/>
            <person name="Byun B."/>
            <person name="Emrich S.J."/>
            <person name="Boggess B."/>
            <person name="Townsend C.A."/>
            <person name="Mobashery S."/>
        </authorList>
    </citation>
    <scope>NUCLEOTIDE SEQUENCE [LARGE SCALE GENOMIC DNA]</scope>
    <source>
        <strain evidence="1 2">ATCC 31433</strain>
    </source>
</reference>
<dbReference type="InterPro" id="IPR011990">
    <property type="entry name" value="TPR-like_helical_dom_sf"/>
</dbReference>
<gene>
    <name evidence="1" type="ORF">BZL54_12290</name>
</gene>
<dbReference type="InterPro" id="IPR010323">
    <property type="entry name" value="DUF924"/>
</dbReference>
<name>A0A2A4FF85_9BURK</name>
<dbReference type="Gene3D" id="1.25.40.10">
    <property type="entry name" value="Tetratricopeptide repeat domain"/>
    <property type="match status" value="1"/>
</dbReference>
<evidence type="ECO:0000313" key="2">
    <source>
        <dbReference type="Proteomes" id="UP000217994"/>
    </source>
</evidence>
<evidence type="ECO:0008006" key="3">
    <source>
        <dbReference type="Google" id="ProtNLM"/>
    </source>
</evidence>
<dbReference type="Pfam" id="PF06041">
    <property type="entry name" value="DUF924"/>
    <property type="match status" value="1"/>
</dbReference>
<proteinExistence type="predicted"/>
<dbReference type="EMBL" id="MTZU01000031">
    <property type="protein sequence ID" value="PCE32061.1"/>
    <property type="molecule type" value="Genomic_DNA"/>
</dbReference>